<feature type="compositionally biased region" description="Basic residues" evidence="7">
    <location>
        <begin position="217"/>
        <end position="232"/>
    </location>
</feature>
<dbReference type="FunFam" id="1.10.10.10:FF:000040">
    <property type="entry name" value="segment polarity protein dishevelled homolog DVL-3"/>
    <property type="match status" value="1"/>
</dbReference>
<dbReference type="Pfam" id="PF00778">
    <property type="entry name" value="DIX"/>
    <property type="match status" value="1"/>
</dbReference>
<dbReference type="EMBL" id="JAAGNN010000005">
    <property type="protein sequence ID" value="KAF4089432.1"/>
    <property type="molecule type" value="Genomic_DNA"/>
</dbReference>
<dbReference type="PANTHER" id="PTHR10878:SF6">
    <property type="entry name" value="SEGMENT POLARITY PROTEIN DISHEVELLED HOMOLOG DVL-3"/>
    <property type="match status" value="1"/>
</dbReference>
<dbReference type="Pfam" id="PF02377">
    <property type="entry name" value="Dishevelled"/>
    <property type="match status" value="1"/>
</dbReference>
<feature type="region of interest" description="Disordered" evidence="7">
    <location>
        <begin position="539"/>
        <end position="579"/>
    </location>
</feature>
<proteinExistence type="inferred from homology"/>
<reference evidence="11 12" key="1">
    <citation type="submission" date="2020-02" db="EMBL/GenBank/DDBJ databases">
        <title>A chromosome-scale genome assembly of the black bullhead catfish (Ameiurus melas).</title>
        <authorList>
            <person name="Wen M."/>
            <person name="Zham M."/>
            <person name="Cabau C."/>
            <person name="Klopp C."/>
            <person name="Donnadieu C."/>
            <person name="Roques C."/>
            <person name="Bouchez O."/>
            <person name="Lampietro C."/>
            <person name="Jouanno E."/>
            <person name="Herpin A."/>
            <person name="Louis A."/>
            <person name="Berthelot C."/>
            <person name="Parey E."/>
            <person name="Roest-Crollius H."/>
            <person name="Braasch I."/>
            <person name="Postlethwait J."/>
            <person name="Robinson-Rechavi M."/>
            <person name="Echchiki A."/>
            <person name="Begum T."/>
            <person name="Montfort J."/>
            <person name="Schartl M."/>
            <person name="Bobe J."/>
            <person name="Guiguen Y."/>
        </authorList>
    </citation>
    <scope>NUCLEOTIDE SEQUENCE [LARGE SCALE GENOMIC DNA]</scope>
    <source>
        <strain evidence="11">M_S1</strain>
        <tissue evidence="11">Blood</tissue>
    </source>
</reference>
<dbReference type="Gene3D" id="2.40.240.130">
    <property type="match status" value="1"/>
</dbReference>
<keyword evidence="4" id="KW-0963">Cytoplasm</keyword>
<evidence type="ECO:0000256" key="1">
    <source>
        <dbReference type="ARBA" id="ARBA00004496"/>
    </source>
</evidence>
<dbReference type="SUPFAM" id="SSF54236">
    <property type="entry name" value="Ubiquitin-like"/>
    <property type="match status" value="1"/>
</dbReference>
<feature type="compositionally biased region" description="Low complexity" evidence="7">
    <location>
        <begin position="179"/>
        <end position="194"/>
    </location>
</feature>
<dbReference type="InterPro" id="IPR001158">
    <property type="entry name" value="DIX"/>
</dbReference>
<evidence type="ECO:0000313" key="12">
    <source>
        <dbReference type="Proteomes" id="UP000593565"/>
    </source>
</evidence>
<dbReference type="PROSITE" id="PS50106">
    <property type="entry name" value="PDZ"/>
    <property type="match status" value="1"/>
</dbReference>
<dbReference type="AlphaFoldDB" id="A0A7J6B2W1"/>
<dbReference type="SUPFAM" id="SSF46785">
    <property type="entry name" value="Winged helix' DNA-binding domain"/>
    <property type="match status" value="1"/>
</dbReference>
<dbReference type="InterPro" id="IPR029071">
    <property type="entry name" value="Ubiquitin-like_domsf"/>
</dbReference>
<dbReference type="SMART" id="SM00021">
    <property type="entry name" value="DAX"/>
    <property type="match status" value="1"/>
</dbReference>
<keyword evidence="12" id="KW-1185">Reference proteome</keyword>
<name>A0A7J6B2W1_AMEME</name>
<comment type="caution">
    <text evidence="11">The sequence shown here is derived from an EMBL/GenBank/DDBJ whole genome shotgun (WGS) entry which is preliminary data.</text>
</comment>
<sequence length="661" mass="72549">MGETKVIYHLDEQETPYLVKISVPAHSVTLSDLKNALKKPNYKFFFKSMDDDFGVVKEEITDDNAKLPCYNGRVVCWLVSADGSHSDGCSVAESQSERLPSGERSQGIGDSRPPSFHPKAAGSRHGVDDETETDSVVSHRRERDRPRRKHSHDHSGARMNGYSRVGRGMELGGYDVGDSRSSLMSSELESSSCFDSDDDGSTSRFSSVTEQSGSSRMMRRHRRRRRKPKPHRIERSSSFSSITDSTMSLNIITVTLNMEKYNFLGISIVGQSNERGDGGIYIGSIMKGGAVAADGRIEPGDMLLQVNDINFENMCNDDAVRVLRDIVHKPGPVSLTVAKCWDPNPNNCFTPRSEPIRPIDPAAWVSHTAAMTGIYPPYGMSPSMSTVTSTSSSISSSIPETERFDDYHLSVHSDMATVAKAMACPDSGLEVRDRMWLKITIANAFIGSDVVDWLFHHVEGFADRREARKYASNLLKAGFIRHTVNKITFSEQCYYVFGDLSGNMAHLSLQEHDGSSGASDQDTLAPLLHPAEAPWPSFPYQYPPSLHDAPHHHSEPGGGSAGSHHSEGSSGSNCSWSRTDGKTTTTAVAVLLGMNDVADAPEFDLRRERAPSEGSIRSSRSHTHSYSGMSGPRHLAHVPSELLGSRRSCLTTNGELFVDIM</sequence>
<evidence type="ECO:0000313" key="11">
    <source>
        <dbReference type="EMBL" id="KAF4089432.1"/>
    </source>
</evidence>
<dbReference type="CDD" id="cd06717">
    <property type="entry name" value="PDZ_Dishevelled-like"/>
    <property type="match status" value="1"/>
</dbReference>
<evidence type="ECO:0000256" key="2">
    <source>
        <dbReference type="ARBA" id="ARBA00008735"/>
    </source>
</evidence>
<dbReference type="Pfam" id="PF00595">
    <property type="entry name" value="PDZ"/>
    <property type="match status" value="1"/>
</dbReference>
<feature type="domain" description="DEP" evidence="9">
    <location>
        <begin position="425"/>
        <end position="499"/>
    </location>
</feature>
<dbReference type="Proteomes" id="UP000593565">
    <property type="component" value="Unassembled WGS sequence"/>
</dbReference>
<feature type="domain" description="PDZ" evidence="8">
    <location>
        <begin position="253"/>
        <end position="325"/>
    </location>
</feature>
<feature type="compositionally biased region" description="Polar residues" evidence="7">
    <location>
        <begin position="204"/>
        <end position="215"/>
    </location>
</feature>
<dbReference type="FunFam" id="2.40.240.130:FF:000001">
    <property type="entry name" value="Segment polarity protein dishevelled homolog DVL-1"/>
    <property type="match status" value="1"/>
</dbReference>
<dbReference type="SUPFAM" id="SSF50156">
    <property type="entry name" value="PDZ domain-like"/>
    <property type="match status" value="1"/>
</dbReference>
<protein>
    <submittedName>
        <fullName evidence="11">Uncharacterized protein</fullName>
    </submittedName>
</protein>
<dbReference type="Pfam" id="PF00610">
    <property type="entry name" value="DEP"/>
    <property type="match status" value="1"/>
</dbReference>
<dbReference type="PROSITE" id="PS50841">
    <property type="entry name" value="DIX"/>
    <property type="match status" value="1"/>
</dbReference>
<comment type="similarity">
    <text evidence="2">Belongs to the DSH family.</text>
</comment>
<evidence type="ECO:0000256" key="5">
    <source>
        <dbReference type="ARBA" id="ARBA00022687"/>
    </source>
</evidence>
<gene>
    <name evidence="11" type="ORF">AMELA_G00066990</name>
</gene>
<dbReference type="Pfam" id="PF12316">
    <property type="entry name" value="Dsh_C"/>
    <property type="match status" value="1"/>
</dbReference>
<dbReference type="GO" id="GO:0060070">
    <property type="term" value="P:canonical Wnt signaling pathway"/>
    <property type="evidence" value="ECO:0007669"/>
    <property type="project" value="TreeGrafter"/>
</dbReference>
<accession>A0A7J6B2W1</accession>
<evidence type="ECO:0000256" key="6">
    <source>
        <dbReference type="PROSITE-ProRule" id="PRU00069"/>
    </source>
</evidence>
<dbReference type="InterPro" id="IPR001478">
    <property type="entry name" value="PDZ"/>
</dbReference>
<dbReference type="GO" id="GO:0035556">
    <property type="term" value="P:intracellular signal transduction"/>
    <property type="evidence" value="ECO:0007669"/>
    <property type="project" value="InterPro"/>
</dbReference>
<dbReference type="FunFam" id="2.30.42.10:FF:000014">
    <property type="entry name" value="Segment polarity protein dishevelled homolog DVL-3"/>
    <property type="match status" value="1"/>
</dbReference>
<dbReference type="InterPro" id="IPR008339">
    <property type="entry name" value="Dishevelled_fam"/>
</dbReference>
<dbReference type="PROSITE" id="PS50186">
    <property type="entry name" value="DEP"/>
    <property type="match status" value="1"/>
</dbReference>
<dbReference type="InterPro" id="IPR036388">
    <property type="entry name" value="WH-like_DNA-bd_sf"/>
</dbReference>
<dbReference type="SMART" id="SM00049">
    <property type="entry name" value="DEP"/>
    <property type="match status" value="1"/>
</dbReference>
<dbReference type="InterPro" id="IPR038207">
    <property type="entry name" value="DIX_dom_sf"/>
</dbReference>
<dbReference type="InterPro" id="IPR003351">
    <property type="entry name" value="Dishevelled_protein_dom"/>
</dbReference>
<dbReference type="Gene3D" id="1.10.10.10">
    <property type="entry name" value="Winged helix-like DNA-binding domain superfamily/Winged helix DNA-binding domain"/>
    <property type="match status" value="1"/>
</dbReference>
<dbReference type="CDD" id="cd04438">
    <property type="entry name" value="DEP_dishevelled"/>
    <property type="match status" value="1"/>
</dbReference>
<comment type="subcellular location">
    <subcellularLocation>
        <location evidence="1">Cytoplasm</location>
    </subcellularLocation>
</comment>
<dbReference type="Gene3D" id="2.30.42.10">
    <property type="match status" value="1"/>
</dbReference>
<dbReference type="OrthoDB" id="10031689at2759"/>
<dbReference type="InterPro" id="IPR000591">
    <property type="entry name" value="DEP_dom"/>
</dbReference>
<evidence type="ECO:0000256" key="4">
    <source>
        <dbReference type="ARBA" id="ARBA00022490"/>
    </source>
</evidence>
<dbReference type="GO" id="GO:0005109">
    <property type="term" value="F:frizzled binding"/>
    <property type="evidence" value="ECO:0007669"/>
    <property type="project" value="TreeGrafter"/>
</dbReference>
<dbReference type="InterPro" id="IPR036034">
    <property type="entry name" value="PDZ_sf"/>
</dbReference>
<dbReference type="PRINTS" id="PR01760">
    <property type="entry name" value="DISHEVELLED"/>
</dbReference>
<dbReference type="PANTHER" id="PTHR10878">
    <property type="entry name" value="SEGMENT POLARITY PROTEIN DISHEVELLED"/>
    <property type="match status" value="1"/>
</dbReference>
<keyword evidence="3" id="KW-0217">Developmental protein</keyword>
<evidence type="ECO:0000256" key="3">
    <source>
        <dbReference type="ARBA" id="ARBA00022473"/>
    </source>
</evidence>
<evidence type="ECO:0000259" key="9">
    <source>
        <dbReference type="PROSITE" id="PS50186"/>
    </source>
</evidence>
<dbReference type="InterPro" id="IPR015506">
    <property type="entry name" value="Dsh/Dvl-rel"/>
</dbReference>
<dbReference type="GO" id="GO:0005829">
    <property type="term" value="C:cytosol"/>
    <property type="evidence" value="ECO:0007669"/>
    <property type="project" value="TreeGrafter"/>
</dbReference>
<dbReference type="InterPro" id="IPR024580">
    <property type="entry name" value="Dishevelled_C-dom"/>
</dbReference>
<feature type="region of interest" description="Disordered" evidence="7">
    <location>
        <begin position="602"/>
        <end position="632"/>
    </location>
</feature>
<keyword evidence="5 6" id="KW-0879">Wnt signaling pathway</keyword>
<dbReference type="InterPro" id="IPR036390">
    <property type="entry name" value="WH_DNA-bd_sf"/>
</dbReference>
<evidence type="ECO:0000259" key="10">
    <source>
        <dbReference type="PROSITE" id="PS50841"/>
    </source>
</evidence>
<feature type="region of interest" description="Disordered" evidence="7">
    <location>
        <begin position="87"/>
        <end position="239"/>
    </location>
</feature>
<evidence type="ECO:0000256" key="7">
    <source>
        <dbReference type="SAM" id="MobiDB-lite"/>
    </source>
</evidence>
<organism evidence="11 12">
    <name type="scientific">Ameiurus melas</name>
    <name type="common">Black bullhead</name>
    <name type="synonym">Silurus melas</name>
    <dbReference type="NCBI Taxonomy" id="219545"/>
    <lineage>
        <taxon>Eukaryota</taxon>
        <taxon>Metazoa</taxon>
        <taxon>Chordata</taxon>
        <taxon>Craniata</taxon>
        <taxon>Vertebrata</taxon>
        <taxon>Euteleostomi</taxon>
        <taxon>Actinopterygii</taxon>
        <taxon>Neopterygii</taxon>
        <taxon>Teleostei</taxon>
        <taxon>Ostariophysi</taxon>
        <taxon>Siluriformes</taxon>
        <taxon>Ictaluridae</taxon>
        <taxon>Ameiurus</taxon>
    </lineage>
</organism>
<evidence type="ECO:0000259" key="8">
    <source>
        <dbReference type="PROSITE" id="PS50106"/>
    </source>
</evidence>
<feature type="domain" description="DIX" evidence="10">
    <location>
        <begin position="1"/>
        <end position="82"/>
    </location>
</feature>
<dbReference type="SMART" id="SM00228">
    <property type="entry name" value="PDZ"/>
    <property type="match status" value="1"/>
</dbReference>